<evidence type="ECO:0000259" key="9">
    <source>
        <dbReference type="Pfam" id="PF02771"/>
    </source>
</evidence>
<dbReference type="GO" id="GO:0016627">
    <property type="term" value="F:oxidoreductase activity, acting on the CH-CH group of donors"/>
    <property type="evidence" value="ECO:0007669"/>
    <property type="project" value="InterPro"/>
</dbReference>
<dbReference type="InterPro" id="IPR013786">
    <property type="entry name" value="AcylCoA_DH/ox_N"/>
</dbReference>
<feature type="domain" description="Acyl-CoA dehydrogenase/oxidase C-terminal" evidence="7">
    <location>
        <begin position="233"/>
        <end position="388"/>
    </location>
</feature>
<dbReference type="PANTHER" id="PTHR43292:SF4">
    <property type="entry name" value="ACYL-COA DEHYDROGENASE FADE34"/>
    <property type="match status" value="1"/>
</dbReference>
<dbReference type="Gene3D" id="1.20.140.10">
    <property type="entry name" value="Butyryl-CoA Dehydrogenase, subunit A, domain 3"/>
    <property type="match status" value="1"/>
</dbReference>
<evidence type="ECO:0000256" key="1">
    <source>
        <dbReference type="ARBA" id="ARBA00001974"/>
    </source>
</evidence>
<dbReference type="Pfam" id="PF02770">
    <property type="entry name" value="Acyl-CoA_dh_M"/>
    <property type="match status" value="1"/>
</dbReference>
<evidence type="ECO:0000256" key="4">
    <source>
        <dbReference type="ARBA" id="ARBA00022827"/>
    </source>
</evidence>
<dbReference type="eggNOG" id="COG1960">
    <property type="taxonomic scope" value="Bacteria"/>
</dbReference>
<dbReference type="InterPro" id="IPR052161">
    <property type="entry name" value="Mycobact_Acyl-CoA_DH"/>
</dbReference>
<evidence type="ECO:0000256" key="2">
    <source>
        <dbReference type="ARBA" id="ARBA00009347"/>
    </source>
</evidence>
<keyword evidence="5 6" id="KW-0560">Oxidoreductase</keyword>
<accession>A0A024K7A0</accession>
<feature type="domain" description="Acyl-CoA dehydrogenase/oxidase N-terminal" evidence="9">
    <location>
        <begin position="8"/>
        <end position="122"/>
    </location>
</feature>
<protein>
    <submittedName>
        <fullName evidence="10">Acyl-CoA dehydrogenase</fullName>
    </submittedName>
</protein>
<dbReference type="OrthoDB" id="5179760at2"/>
<evidence type="ECO:0000259" key="8">
    <source>
        <dbReference type="Pfam" id="PF02770"/>
    </source>
</evidence>
<dbReference type="SUPFAM" id="SSF47203">
    <property type="entry name" value="Acyl-CoA dehydrogenase C-terminal domain-like"/>
    <property type="match status" value="1"/>
</dbReference>
<dbReference type="InterPro" id="IPR006091">
    <property type="entry name" value="Acyl-CoA_Oxase/DH_mid-dom"/>
</dbReference>
<keyword evidence="12" id="KW-1185">Reference proteome</keyword>
<dbReference type="InterPro" id="IPR036250">
    <property type="entry name" value="AcylCo_DH-like_C"/>
</dbReference>
<dbReference type="InterPro" id="IPR009100">
    <property type="entry name" value="AcylCoA_DH/oxidase_NM_dom_sf"/>
</dbReference>
<comment type="similarity">
    <text evidence="2 6">Belongs to the acyl-CoA dehydrogenase family.</text>
</comment>
<evidence type="ECO:0000313" key="12">
    <source>
        <dbReference type="Proteomes" id="UP000193710"/>
    </source>
</evidence>
<dbReference type="Gene3D" id="1.10.540.10">
    <property type="entry name" value="Acyl-CoA dehydrogenase/oxidase, N-terminal domain"/>
    <property type="match status" value="1"/>
</dbReference>
<dbReference type="RefSeq" id="WP_036473754.1">
    <property type="nucleotide sequence ID" value="NZ_HG964447.1"/>
</dbReference>
<sequence>MEYGMGAEMEAFRAEVRAFIAEHAPPIPPRAGVRSAENKAELKALQEWTARLFEAGYVGADWPVEFGGRDDRSAEHAIVVSEELARAAVPGVPSGNALASHALIHYGTDEQRRRHLPEIRAGRQLWCQLFSEPGAGSDLASLRTRAVLDGDTYTVNGQKVWTTDGHWADYGYLLARTDSDAPKHKGISAFILDMSSPGVTVRPLRELTGTSDFNEVFFDSVEVPAEAMIGEPGQGWAIANATLGHERTSVGAAVVKLRLAIDRLVTLASQVNLDGRPAIDSDRVRDRIGEFSAEVEALSALTYANLTRWLRGTERMHDGAMAKLMFSELNLEMASFAVELGGEAGMLVEGDPGALDGGRWQDEWLYARAYTIAGGSSEIMRNLIAERGLALPRDRR</sequence>
<evidence type="ECO:0000256" key="5">
    <source>
        <dbReference type="ARBA" id="ARBA00023002"/>
    </source>
</evidence>
<evidence type="ECO:0000256" key="3">
    <source>
        <dbReference type="ARBA" id="ARBA00022630"/>
    </source>
</evidence>
<dbReference type="Pfam" id="PF00441">
    <property type="entry name" value="Acyl-CoA_dh_1"/>
    <property type="match status" value="1"/>
</dbReference>
<dbReference type="InterPro" id="IPR037069">
    <property type="entry name" value="AcylCoA_DH/ox_N_sf"/>
</dbReference>
<comment type="cofactor">
    <cofactor evidence="1 6">
        <name>FAD</name>
        <dbReference type="ChEBI" id="CHEBI:57692"/>
    </cofactor>
</comment>
<dbReference type="Pfam" id="PF02771">
    <property type="entry name" value="Acyl-CoA_dh_N"/>
    <property type="match status" value="1"/>
</dbReference>
<evidence type="ECO:0000259" key="7">
    <source>
        <dbReference type="Pfam" id="PF00441"/>
    </source>
</evidence>
<dbReference type="Proteomes" id="UP000028880">
    <property type="component" value="Unassembled WGS sequence"/>
</dbReference>
<reference evidence="11 12" key="3">
    <citation type="submission" date="2016-01" db="EMBL/GenBank/DDBJ databases">
        <title>The new phylogeny of the genus Mycobacterium.</title>
        <authorList>
            <person name="Tarcisio F."/>
            <person name="Conor M."/>
            <person name="Antonella G."/>
            <person name="Elisabetta G."/>
            <person name="Giulia F.S."/>
            <person name="Sara T."/>
            <person name="Anna F."/>
            <person name="Clotilde B."/>
            <person name="Roberto B."/>
            <person name="Veronica D.S."/>
            <person name="Fabio R."/>
            <person name="Monica P."/>
            <person name="Olivier J."/>
            <person name="Enrico T."/>
            <person name="Nicola S."/>
        </authorList>
    </citation>
    <scope>NUCLEOTIDE SEQUENCE [LARGE SCALE GENOMIC DNA]</scope>
    <source>
        <strain evidence="11 12">DSM 44626</strain>
    </source>
</reference>
<dbReference type="FunFam" id="2.40.110.10:FF:000011">
    <property type="entry name" value="Acyl-CoA dehydrogenase FadE34"/>
    <property type="match status" value="1"/>
</dbReference>
<dbReference type="EMBL" id="HG964447">
    <property type="protein sequence ID" value="CDO91462.1"/>
    <property type="molecule type" value="Genomic_DNA"/>
</dbReference>
<dbReference type="GO" id="GO:0005886">
    <property type="term" value="C:plasma membrane"/>
    <property type="evidence" value="ECO:0007669"/>
    <property type="project" value="TreeGrafter"/>
</dbReference>
<reference evidence="10" key="1">
    <citation type="journal article" date="2014" name="Genome Announc.">
        <title>Draft Genome Sequence of Mycobacterium triplex DSM 44626.</title>
        <authorList>
            <person name="Sassi M."/>
            <person name="Croce O."/>
            <person name="Robert C."/>
            <person name="Raoult D."/>
            <person name="Drancourt M."/>
        </authorList>
    </citation>
    <scope>NUCLEOTIDE SEQUENCE [LARGE SCALE GENOMIC DNA]</scope>
    <source>
        <strain evidence="10">DSM 44626</strain>
    </source>
</reference>
<dbReference type="InterPro" id="IPR046373">
    <property type="entry name" value="Acyl-CoA_Oxase/DH_mid-dom_sf"/>
</dbReference>
<dbReference type="GO" id="GO:0050660">
    <property type="term" value="F:flavin adenine dinucleotide binding"/>
    <property type="evidence" value="ECO:0007669"/>
    <property type="project" value="InterPro"/>
</dbReference>
<dbReference type="STRING" id="47839.BN973_05871"/>
<name>A0A024K7A0_9MYCO</name>
<reference evidence="10" key="2">
    <citation type="submission" date="2014-04" db="EMBL/GenBank/DDBJ databases">
        <authorList>
            <person name="Xu Y.W."/>
            <person name="Yang Q."/>
        </authorList>
    </citation>
    <scope>NUCLEOTIDE SEQUENCE</scope>
    <source>
        <strain evidence="10">DSM 44626</strain>
    </source>
</reference>
<dbReference type="InterPro" id="IPR009075">
    <property type="entry name" value="AcylCo_DH/oxidase_C"/>
</dbReference>
<keyword evidence="3 6" id="KW-0285">Flavoprotein</keyword>
<organism evidence="10">
    <name type="scientific">Mycobacterium triplex</name>
    <dbReference type="NCBI Taxonomy" id="47839"/>
    <lineage>
        <taxon>Bacteria</taxon>
        <taxon>Bacillati</taxon>
        <taxon>Actinomycetota</taxon>
        <taxon>Actinomycetes</taxon>
        <taxon>Mycobacteriales</taxon>
        <taxon>Mycobacteriaceae</taxon>
        <taxon>Mycobacterium</taxon>
        <taxon>Mycobacterium simiae complex</taxon>
    </lineage>
</organism>
<dbReference type="AlphaFoldDB" id="A0A024K7A0"/>
<dbReference type="Proteomes" id="UP000193710">
    <property type="component" value="Unassembled WGS sequence"/>
</dbReference>
<feature type="domain" description="Acyl-CoA oxidase/dehydrogenase middle" evidence="8">
    <location>
        <begin position="127"/>
        <end position="221"/>
    </location>
</feature>
<proteinExistence type="inferred from homology"/>
<dbReference type="PANTHER" id="PTHR43292">
    <property type="entry name" value="ACYL-COA DEHYDROGENASE"/>
    <property type="match status" value="1"/>
</dbReference>
<gene>
    <name evidence="11" type="ORF">AWC29_05875</name>
    <name evidence="10" type="ORF">BN973_05871</name>
</gene>
<dbReference type="EMBL" id="LQPY01000004">
    <property type="protein sequence ID" value="ORX07688.1"/>
    <property type="molecule type" value="Genomic_DNA"/>
</dbReference>
<evidence type="ECO:0000313" key="10">
    <source>
        <dbReference type="EMBL" id="CDO91462.1"/>
    </source>
</evidence>
<dbReference type="Gene3D" id="2.40.110.10">
    <property type="entry name" value="Butyryl-CoA Dehydrogenase, subunit A, domain 2"/>
    <property type="match status" value="1"/>
</dbReference>
<dbReference type="SUPFAM" id="SSF56645">
    <property type="entry name" value="Acyl-CoA dehydrogenase NM domain-like"/>
    <property type="match status" value="1"/>
</dbReference>
<keyword evidence="4 6" id="KW-0274">FAD</keyword>
<evidence type="ECO:0000313" key="11">
    <source>
        <dbReference type="EMBL" id="ORX07688.1"/>
    </source>
</evidence>
<evidence type="ECO:0000256" key="6">
    <source>
        <dbReference type="RuleBase" id="RU362125"/>
    </source>
</evidence>
<dbReference type="HOGENOM" id="CLU_018204_9_0_11"/>